<evidence type="ECO:0000259" key="8">
    <source>
        <dbReference type="Pfam" id="PF07992"/>
    </source>
</evidence>
<reference evidence="9 10" key="1">
    <citation type="submission" date="2023-11" db="EMBL/GenBank/DDBJ databases">
        <title>Analysis of the Genomes of Mucilaginibacter gossypii cycad 4 and M. sabulilitoris SNA2: microbes with the potential for plant growth promotion.</title>
        <authorList>
            <person name="Hirsch A.M."/>
            <person name="Humm E."/>
            <person name="Rubbi M."/>
            <person name="Del Vecchio G."/>
            <person name="Ha S.M."/>
            <person name="Pellegrini M."/>
            <person name="Gunsalus R.P."/>
        </authorList>
    </citation>
    <scope>NUCLEOTIDE SEQUENCE [LARGE SCALE GENOMIC DNA]</scope>
    <source>
        <strain evidence="9 10">SNA2</strain>
    </source>
</reference>
<gene>
    <name evidence="9" type="ORF">SNE25_15650</name>
</gene>
<dbReference type="InterPro" id="IPR045024">
    <property type="entry name" value="NDH-2"/>
</dbReference>
<evidence type="ECO:0000256" key="7">
    <source>
        <dbReference type="ARBA" id="ARBA00047599"/>
    </source>
</evidence>
<organism evidence="9 10">
    <name type="scientific">Mucilaginibacter sabulilitoris</name>
    <dbReference type="NCBI Taxonomy" id="1173583"/>
    <lineage>
        <taxon>Bacteria</taxon>
        <taxon>Pseudomonadati</taxon>
        <taxon>Bacteroidota</taxon>
        <taxon>Sphingobacteriia</taxon>
        <taxon>Sphingobacteriales</taxon>
        <taxon>Sphingobacteriaceae</taxon>
        <taxon>Mucilaginibacter</taxon>
    </lineage>
</organism>
<evidence type="ECO:0000313" key="10">
    <source>
        <dbReference type="Proteomes" id="UP001324380"/>
    </source>
</evidence>
<evidence type="ECO:0000256" key="2">
    <source>
        <dbReference type="ARBA" id="ARBA00012637"/>
    </source>
</evidence>
<evidence type="ECO:0000256" key="3">
    <source>
        <dbReference type="ARBA" id="ARBA00022630"/>
    </source>
</evidence>
<comment type="catalytic activity">
    <reaction evidence="7">
        <text>a quinone + NADH + H(+) = a quinol + NAD(+)</text>
        <dbReference type="Rhea" id="RHEA:46160"/>
        <dbReference type="ChEBI" id="CHEBI:15378"/>
        <dbReference type="ChEBI" id="CHEBI:24646"/>
        <dbReference type="ChEBI" id="CHEBI:57540"/>
        <dbReference type="ChEBI" id="CHEBI:57945"/>
        <dbReference type="ChEBI" id="CHEBI:132124"/>
        <dbReference type="EC" id="1.6.5.9"/>
    </reaction>
</comment>
<dbReference type="PANTHER" id="PTHR43706:SF47">
    <property type="entry name" value="EXTERNAL NADH-UBIQUINONE OXIDOREDUCTASE 1, MITOCHONDRIAL-RELATED"/>
    <property type="match status" value="1"/>
</dbReference>
<dbReference type="PRINTS" id="PR00368">
    <property type="entry name" value="FADPNR"/>
</dbReference>
<evidence type="ECO:0000313" key="9">
    <source>
        <dbReference type="EMBL" id="WPU96955.1"/>
    </source>
</evidence>
<feature type="domain" description="FAD/NAD(P)-binding" evidence="8">
    <location>
        <begin position="3"/>
        <end position="322"/>
    </location>
</feature>
<sequence length="418" mass="46776">MEKIVIAGGGFAGVNLAMGLLKNKAYEIVLVDRNNYNYFSPLLYQVSTAFLEPSSICYPFRKLFRDGGISYRLGEIVRIDTSEQILVLSDGQITYDHLIIATGAAINYFGNESIRQNAIPMKTVDDALQMRNTIVKRWEKAAITTDPVEKQKLLNMVVAGGGPTGVEVAGMLAEIKKFILAREYPEFKTYPCEIYLVDGGSSLLRSMSAKTQKHAENVLNRLHVKIILNTTVSELKDGYVKLSNGEAIEAYTLIWAAGVTIKRFDGIPEDSFAKTGRMFTDEFHRVKGVENIYAIGDCAIQTHEAAFPNGHPQQAQTAIQHGTHLAKNFTLRAAGKEERPFRYNDKGELVVIGRNQAAGDLFKVRFHVQGYPALFLWLFVHLTGLLNPTNRMRTLNSWIVAYLSRDQALRMIFRSKAD</sequence>
<keyword evidence="4" id="KW-0274">FAD</keyword>
<evidence type="ECO:0000256" key="1">
    <source>
        <dbReference type="ARBA" id="ARBA00005272"/>
    </source>
</evidence>
<dbReference type="SUPFAM" id="SSF51905">
    <property type="entry name" value="FAD/NAD(P)-binding domain"/>
    <property type="match status" value="2"/>
</dbReference>
<protein>
    <recommendedName>
        <fullName evidence="2">NADH:ubiquinone reductase (non-electrogenic)</fullName>
        <ecNumber evidence="2">1.6.5.9</ecNumber>
    </recommendedName>
</protein>
<dbReference type="InterPro" id="IPR023753">
    <property type="entry name" value="FAD/NAD-binding_dom"/>
</dbReference>
<evidence type="ECO:0000256" key="4">
    <source>
        <dbReference type="ARBA" id="ARBA00022827"/>
    </source>
</evidence>
<comment type="similarity">
    <text evidence="1">Belongs to the NADH dehydrogenase family.</text>
</comment>
<keyword evidence="6" id="KW-0520">NAD</keyword>
<dbReference type="PANTHER" id="PTHR43706">
    <property type="entry name" value="NADH DEHYDROGENASE"/>
    <property type="match status" value="1"/>
</dbReference>
<dbReference type="PRINTS" id="PR00411">
    <property type="entry name" value="PNDRDTASEI"/>
</dbReference>
<dbReference type="Pfam" id="PF07992">
    <property type="entry name" value="Pyr_redox_2"/>
    <property type="match status" value="1"/>
</dbReference>
<dbReference type="RefSeq" id="WP_321566041.1">
    <property type="nucleotide sequence ID" value="NZ_CP139558.1"/>
</dbReference>
<evidence type="ECO:0000256" key="6">
    <source>
        <dbReference type="ARBA" id="ARBA00023027"/>
    </source>
</evidence>
<keyword evidence="5 9" id="KW-0560">Oxidoreductase</keyword>
<dbReference type="EMBL" id="CP139558">
    <property type="protein sequence ID" value="WPU96955.1"/>
    <property type="molecule type" value="Genomic_DNA"/>
</dbReference>
<keyword evidence="3" id="KW-0285">Flavoprotein</keyword>
<evidence type="ECO:0000256" key="5">
    <source>
        <dbReference type="ARBA" id="ARBA00023002"/>
    </source>
</evidence>
<name>A0ABZ0U0P7_9SPHI</name>
<dbReference type="GO" id="GO:0016491">
    <property type="term" value="F:oxidoreductase activity"/>
    <property type="evidence" value="ECO:0007669"/>
    <property type="project" value="UniProtKB-KW"/>
</dbReference>
<dbReference type="Proteomes" id="UP001324380">
    <property type="component" value="Chromosome"/>
</dbReference>
<dbReference type="Gene3D" id="3.50.50.100">
    <property type="match status" value="1"/>
</dbReference>
<accession>A0ABZ0U0P7</accession>
<dbReference type="EC" id="1.6.5.9" evidence="2"/>
<keyword evidence="10" id="KW-1185">Reference proteome</keyword>
<proteinExistence type="inferred from homology"/>
<dbReference type="InterPro" id="IPR036188">
    <property type="entry name" value="FAD/NAD-bd_sf"/>
</dbReference>